<gene>
    <name evidence="3" type="ORF">cyc_06523</name>
</gene>
<dbReference type="EMBL" id="JROU02000702">
    <property type="protein sequence ID" value="OEH78526.1"/>
    <property type="molecule type" value="Genomic_DNA"/>
</dbReference>
<comment type="caution">
    <text evidence="3">The sequence shown here is derived from an EMBL/GenBank/DDBJ whole genome shotgun (WGS) entry which is preliminary data.</text>
</comment>
<evidence type="ECO:0000256" key="1">
    <source>
        <dbReference type="PROSITE-ProRule" id="PRU00235"/>
    </source>
</evidence>
<feature type="region of interest" description="Disordered" evidence="2">
    <location>
        <begin position="56"/>
        <end position="84"/>
    </location>
</feature>
<proteinExistence type="predicted"/>
<dbReference type="GO" id="GO:0005085">
    <property type="term" value="F:guanyl-nucleotide exchange factor activity"/>
    <property type="evidence" value="ECO:0007669"/>
    <property type="project" value="TreeGrafter"/>
</dbReference>
<accession>A0A1D3D500</accession>
<evidence type="ECO:0000256" key="2">
    <source>
        <dbReference type="SAM" id="MobiDB-lite"/>
    </source>
</evidence>
<sequence length="482" mass="51888">MKRLIPCARRSSEDQGVGQAAATFHQQQQYRCLIDPSYSDTRTVIYIWGRRLLEDSSGEPPDGEGGAQGGGGRPGSSSSSSSKSLCQPVVLRSLQDVRVVEVAVGETHALFLSDGGKLFAYGEGAYGQLGRGQVQLMAHTPQRIPGIEGSVVQIAAGDFHSLALSDDGAVYAWGAADCVGDGSGTCAFSPRLLRLSSALPTRGTSSPVCRRLAARYAQSMALMAGGHLLVWGHAIHARYFQVPRLTFVFDQHHKVMQLALGKAFALALTGLTVLMITLLCAERGEVLAWGDGTYGELAGHTSRVGSTLFEVLSLKDANNQPLPPIVSISAGARHALLIAQDLRLWAFGDNLAGQCGVPGHQTKLNTPKVRSLEGSLSCGVLSRDGKSLLREGEAGGRVERGRNVHGRRWFARRGAAGGVHASRRDGHTTPCHLALERAFLHEILLRIECLFAARQSWRTPIARRKSCLRSPTFRLYYPYVSS</sequence>
<dbReference type="InterPro" id="IPR051553">
    <property type="entry name" value="Ran_GTPase-activating"/>
</dbReference>
<dbReference type="Pfam" id="PF13540">
    <property type="entry name" value="RCC1_2"/>
    <property type="match status" value="1"/>
</dbReference>
<dbReference type="Pfam" id="PF00415">
    <property type="entry name" value="RCC1"/>
    <property type="match status" value="1"/>
</dbReference>
<dbReference type="Proteomes" id="UP000095192">
    <property type="component" value="Unassembled WGS sequence"/>
</dbReference>
<dbReference type="InterPro" id="IPR000408">
    <property type="entry name" value="Reg_chr_condens"/>
</dbReference>
<feature type="repeat" description="RCC1" evidence="1">
    <location>
        <begin position="116"/>
        <end position="167"/>
    </location>
</feature>
<dbReference type="Gene3D" id="2.130.10.30">
    <property type="entry name" value="Regulator of chromosome condensation 1/beta-lactamase-inhibitor protein II"/>
    <property type="match status" value="2"/>
</dbReference>
<dbReference type="VEuPathDB" id="ToxoDB:LOC34622665"/>
<protein>
    <submittedName>
        <fullName evidence="3">Regulator of chromosome condensation domain-containing protein</fullName>
    </submittedName>
</protein>
<dbReference type="VEuPathDB" id="ToxoDB:cyc_06523"/>
<dbReference type="InParanoid" id="A0A1D3D500"/>
<reference evidence="3 4" key="1">
    <citation type="journal article" date="2016" name="BMC Genomics">
        <title>Comparative genomics reveals Cyclospora cayetanensis possesses coccidia-like metabolism and invasion components but unique surface antigens.</title>
        <authorList>
            <person name="Liu S."/>
            <person name="Wang L."/>
            <person name="Zheng H."/>
            <person name="Xu Z."/>
            <person name="Roellig D.M."/>
            <person name="Li N."/>
            <person name="Frace M.A."/>
            <person name="Tang K."/>
            <person name="Arrowood M.J."/>
            <person name="Moss D.M."/>
            <person name="Zhang L."/>
            <person name="Feng Y."/>
            <person name="Xiao L."/>
        </authorList>
    </citation>
    <scope>NUCLEOTIDE SEQUENCE [LARGE SCALE GENOMIC DNA]</scope>
    <source>
        <strain evidence="3 4">CHN_HEN01</strain>
    </source>
</reference>
<dbReference type="AlphaFoldDB" id="A0A1D3D500"/>
<dbReference type="GO" id="GO:0005737">
    <property type="term" value="C:cytoplasm"/>
    <property type="evidence" value="ECO:0007669"/>
    <property type="project" value="TreeGrafter"/>
</dbReference>
<name>A0A1D3D500_9EIME</name>
<dbReference type="PRINTS" id="PR00633">
    <property type="entry name" value="RCCNDNSATION"/>
</dbReference>
<evidence type="ECO:0000313" key="3">
    <source>
        <dbReference type="EMBL" id="OEH78526.1"/>
    </source>
</evidence>
<dbReference type="InterPro" id="IPR009091">
    <property type="entry name" value="RCC1/BLIP-II"/>
</dbReference>
<dbReference type="SUPFAM" id="SSF50985">
    <property type="entry name" value="RCC1/BLIP-II"/>
    <property type="match status" value="1"/>
</dbReference>
<keyword evidence="4" id="KW-1185">Reference proteome</keyword>
<organism evidence="3 4">
    <name type="scientific">Cyclospora cayetanensis</name>
    <dbReference type="NCBI Taxonomy" id="88456"/>
    <lineage>
        <taxon>Eukaryota</taxon>
        <taxon>Sar</taxon>
        <taxon>Alveolata</taxon>
        <taxon>Apicomplexa</taxon>
        <taxon>Conoidasida</taxon>
        <taxon>Coccidia</taxon>
        <taxon>Eucoccidiorida</taxon>
        <taxon>Eimeriorina</taxon>
        <taxon>Eimeriidae</taxon>
        <taxon>Cyclospora</taxon>
    </lineage>
</organism>
<dbReference type="PROSITE" id="PS00626">
    <property type="entry name" value="RCC1_2"/>
    <property type="match status" value="2"/>
</dbReference>
<evidence type="ECO:0000313" key="4">
    <source>
        <dbReference type="Proteomes" id="UP000095192"/>
    </source>
</evidence>
<feature type="compositionally biased region" description="Gly residues" evidence="2">
    <location>
        <begin position="63"/>
        <end position="74"/>
    </location>
</feature>
<dbReference type="PROSITE" id="PS50012">
    <property type="entry name" value="RCC1_3"/>
    <property type="match status" value="2"/>
</dbReference>
<dbReference type="PANTHER" id="PTHR45982:SF1">
    <property type="entry name" value="REGULATOR OF CHROMOSOME CONDENSATION"/>
    <property type="match status" value="1"/>
</dbReference>
<dbReference type="PANTHER" id="PTHR45982">
    <property type="entry name" value="REGULATOR OF CHROMOSOME CONDENSATION"/>
    <property type="match status" value="1"/>
</dbReference>
<feature type="repeat" description="RCC1" evidence="1">
    <location>
        <begin position="284"/>
        <end position="341"/>
    </location>
</feature>
<feature type="compositionally biased region" description="Low complexity" evidence="2">
    <location>
        <begin position="75"/>
        <end position="84"/>
    </location>
</feature>